<evidence type="ECO:0000313" key="2">
    <source>
        <dbReference type="EMBL" id="SFQ82265.1"/>
    </source>
</evidence>
<gene>
    <name evidence="2" type="ORF">SAMN04515668_4775</name>
</gene>
<dbReference type="EMBL" id="FOXS01000010">
    <property type="protein sequence ID" value="SFQ82265.1"/>
    <property type="molecule type" value="Genomic_DNA"/>
</dbReference>
<keyword evidence="3" id="KW-1185">Reference proteome</keyword>
<accession>A0A1I6BMX1</accession>
<keyword evidence="1" id="KW-1133">Transmembrane helix</keyword>
<dbReference type="Proteomes" id="UP000199029">
    <property type="component" value="Unassembled WGS sequence"/>
</dbReference>
<keyword evidence="1" id="KW-0472">Membrane</keyword>
<organism evidence="2 3">
    <name type="scientific">Hymenobacter arizonensis</name>
    <name type="common">Siccationidurans arizonensis</name>
    <dbReference type="NCBI Taxonomy" id="1227077"/>
    <lineage>
        <taxon>Bacteria</taxon>
        <taxon>Pseudomonadati</taxon>
        <taxon>Bacteroidota</taxon>
        <taxon>Cytophagia</taxon>
        <taxon>Cytophagales</taxon>
        <taxon>Hymenobacteraceae</taxon>
        <taxon>Hymenobacter</taxon>
    </lineage>
</organism>
<feature type="transmembrane region" description="Helical" evidence="1">
    <location>
        <begin position="22"/>
        <end position="44"/>
    </location>
</feature>
<keyword evidence="1" id="KW-0812">Transmembrane</keyword>
<proteinExistence type="predicted"/>
<dbReference type="STRING" id="1227077.SAMN04515668_4775"/>
<protein>
    <submittedName>
        <fullName evidence="2">Uncharacterized protein</fullName>
    </submittedName>
</protein>
<evidence type="ECO:0000313" key="3">
    <source>
        <dbReference type="Proteomes" id="UP000199029"/>
    </source>
</evidence>
<sequence>MTIVLCLKVHQYAKGVNSFLLAAYQILGTIAFLVLVLGLSGLAVTSDERMWRN</sequence>
<name>A0A1I6BMX1_HYMAR</name>
<dbReference type="AlphaFoldDB" id="A0A1I6BMX1"/>
<evidence type="ECO:0000256" key="1">
    <source>
        <dbReference type="SAM" id="Phobius"/>
    </source>
</evidence>
<dbReference type="RefSeq" id="WP_177204885.1">
    <property type="nucleotide sequence ID" value="NZ_FOXS01000010.1"/>
</dbReference>
<reference evidence="3" key="1">
    <citation type="submission" date="2016-10" db="EMBL/GenBank/DDBJ databases">
        <authorList>
            <person name="Varghese N."/>
            <person name="Submissions S."/>
        </authorList>
    </citation>
    <scope>NUCLEOTIDE SEQUENCE [LARGE SCALE GENOMIC DNA]</scope>
    <source>
        <strain evidence="3">OR362-8,ATCC BAA-1266,JCM 13504</strain>
    </source>
</reference>